<evidence type="ECO:0000313" key="2">
    <source>
        <dbReference type="Proteomes" id="UP001320706"/>
    </source>
</evidence>
<comment type="caution">
    <text evidence="1">The sequence shown here is derived from an EMBL/GenBank/DDBJ whole genome shotgun (WGS) entry which is preliminary data.</text>
</comment>
<protein>
    <submittedName>
        <fullName evidence="1">Uncharacterized protein</fullName>
    </submittedName>
</protein>
<proteinExistence type="predicted"/>
<dbReference type="Proteomes" id="UP001320706">
    <property type="component" value="Unassembled WGS sequence"/>
</dbReference>
<organism evidence="1 2">
    <name type="scientific">Zalaria obscura</name>
    <dbReference type="NCBI Taxonomy" id="2024903"/>
    <lineage>
        <taxon>Eukaryota</taxon>
        <taxon>Fungi</taxon>
        <taxon>Dikarya</taxon>
        <taxon>Ascomycota</taxon>
        <taxon>Pezizomycotina</taxon>
        <taxon>Dothideomycetes</taxon>
        <taxon>Dothideomycetidae</taxon>
        <taxon>Dothideales</taxon>
        <taxon>Zalariaceae</taxon>
        <taxon>Zalaria</taxon>
    </lineage>
</organism>
<gene>
    <name evidence="1" type="ORF">M8818_004320</name>
</gene>
<dbReference type="EMBL" id="JAMKPW020000022">
    <property type="protein sequence ID" value="KAK8206487.1"/>
    <property type="molecule type" value="Genomic_DNA"/>
</dbReference>
<accession>A0ACC3SBA8</accession>
<sequence>LMIKNCLPWPRLHPGKQTGFLTTVTNPVQIPFHISVPTHCLPHRIYHSRNSLVTVRHSKVMIASQQLKEVLDGARVIKEVFKLRSDYCALLMAVDGIPPGSSGSLNESLLQEAESSACANLVQHSVAEIPHIVAWREAYKAFGFKPKKIHNSLESLTRRAEGGLPRGPQTALTDNTTRVLFILNALEFISDDALAAAANELASAFKQLCPNVQVARRIFRSLGNPKRAICVKHSRFRVDMDACPLPPECLLLPREPAMRNLPRRERLPEVQVHDTSEGASVLLMRTAPEYSRAADPETSLKTLGSQWLYHNGQLLARVSEYFESSMACEPGLTAGLLDILVAYRIAESWSSNIMHGRSGRCGSLKA</sequence>
<feature type="non-terminal residue" evidence="1">
    <location>
        <position position="1"/>
    </location>
</feature>
<reference evidence="1" key="1">
    <citation type="submission" date="2024-02" db="EMBL/GenBank/DDBJ databases">
        <title>Metagenome Assembled Genome of Zalaria obscura JY119.</title>
        <authorList>
            <person name="Vighnesh L."/>
            <person name="Jagadeeshwari U."/>
            <person name="Venkata Ramana C."/>
            <person name="Sasikala C."/>
        </authorList>
    </citation>
    <scope>NUCLEOTIDE SEQUENCE</scope>
    <source>
        <strain evidence="1">JY119</strain>
    </source>
</reference>
<name>A0ACC3SBA8_9PEZI</name>
<keyword evidence="2" id="KW-1185">Reference proteome</keyword>
<evidence type="ECO:0000313" key="1">
    <source>
        <dbReference type="EMBL" id="KAK8206487.1"/>
    </source>
</evidence>